<gene>
    <name evidence="2" type="ORF">LSTR_LSTR016221</name>
</gene>
<dbReference type="InParanoid" id="A0A482X085"/>
<organism evidence="2 3">
    <name type="scientific">Laodelphax striatellus</name>
    <name type="common">Small brown planthopper</name>
    <name type="synonym">Delphax striatella</name>
    <dbReference type="NCBI Taxonomy" id="195883"/>
    <lineage>
        <taxon>Eukaryota</taxon>
        <taxon>Metazoa</taxon>
        <taxon>Ecdysozoa</taxon>
        <taxon>Arthropoda</taxon>
        <taxon>Hexapoda</taxon>
        <taxon>Insecta</taxon>
        <taxon>Pterygota</taxon>
        <taxon>Neoptera</taxon>
        <taxon>Paraneoptera</taxon>
        <taxon>Hemiptera</taxon>
        <taxon>Auchenorrhyncha</taxon>
        <taxon>Fulgoroidea</taxon>
        <taxon>Delphacidae</taxon>
        <taxon>Criomorphinae</taxon>
        <taxon>Laodelphax</taxon>
    </lineage>
</organism>
<reference evidence="2 3" key="1">
    <citation type="journal article" date="2017" name="Gigascience">
        <title>Genome sequence of the small brown planthopper, Laodelphax striatellus.</title>
        <authorList>
            <person name="Zhu J."/>
            <person name="Jiang F."/>
            <person name="Wang X."/>
            <person name="Yang P."/>
            <person name="Bao Y."/>
            <person name="Zhao W."/>
            <person name="Wang W."/>
            <person name="Lu H."/>
            <person name="Wang Q."/>
            <person name="Cui N."/>
            <person name="Li J."/>
            <person name="Chen X."/>
            <person name="Luo L."/>
            <person name="Yu J."/>
            <person name="Kang L."/>
            <person name="Cui F."/>
        </authorList>
    </citation>
    <scope>NUCLEOTIDE SEQUENCE [LARGE SCALE GENOMIC DNA]</scope>
    <source>
        <strain evidence="2">Lst14</strain>
    </source>
</reference>
<name>A0A482X085_LAOST</name>
<dbReference type="OrthoDB" id="79171at2759"/>
<protein>
    <recommendedName>
        <fullName evidence="4">Tudor domain-containing protein</fullName>
    </recommendedName>
</protein>
<dbReference type="EMBL" id="QKKF02020392">
    <property type="protein sequence ID" value="RZF39199.1"/>
    <property type="molecule type" value="Genomic_DNA"/>
</dbReference>
<dbReference type="STRING" id="195883.A0A482X085"/>
<dbReference type="Proteomes" id="UP000291343">
    <property type="component" value="Unassembled WGS sequence"/>
</dbReference>
<accession>A0A482X085</accession>
<comment type="caution">
    <text evidence="2">The sequence shown here is derived from an EMBL/GenBank/DDBJ whole genome shotgun (WGS) entry which is preliminary data.</text>
</comment>
<evidence type="ECO:0000256" key="1">
    <source>
        <dbReference type="SAM" id="MobiDB-lite"/>
    </source>
</evidence>
<sequence>YYEGVIESIEGAEVSVLFNNYKTVEVTSLEFIKELPRSQEADAKAKKQPVSKLREYQKKKKQKKLQRYKQLEEERESEKNKWLAFSSK</sequence>
<keyword evidence="3" id="KW-1185">Reference proteome</keyword>
<feature type="non-terminal residue" evidence="2">
    <location>
        <position position="88"/>
    </location>
</feature>
<proteinExistence type="predicted"/>
<feature type="non-terminal residue" evidence="2">
    <location>
        <position position="1"/>
    </location>
</feature>
<evidence type="ECO:0000313" key="2">
    <source>
        <dbReference type="EMBL" id="RZF39199.1"/>
    </source>
</evidence>
<feature type="region of interest" description="Disordered" evidence="1">
    <location>
        <begin position="39"/>
        <end position="88"/>
    </location>
</feature>
<dbReference type="AlphaFoldDB" id="A0A482X085"/>
<feature type="compositionally biased region" description="Basic and acidic residues" evidence="1">
    <location>
        <begin position="69"/>
        <end position="81"/>
    </location>
</feature>
<feature type="compositionally biased region" description="Basic residues" evidence="1">
    <location>
        <begin position="57"/>
        <end position="67"/>
    </location>
</feature>
<evidence type="ECO:0000313" key="3">
    <source>
        <dbReference type="Proteomes" id="UP000291343"/>
    </source>
</evidence>
<evidence type="ECO:0008006" key="4">
    <source>
        <dbReference type="Google" id="ProtNLM"/>
    </source>
</evidence>